<keyword evidence="1" id="KW-0472">Membrane</keyword>
<proteinExistence type="predicted"/>
<feature type="transmembrane region" description="Helical" evidence="1">
    <location>
        <begin position="155"/>
        <end position="176"/>
    </location>
</feature>
<accession>A0ABW4D0U0</accession>
<evidence type="ECO:0000313" key="3">
    <source>
        <dbReference type="Proteomes" id="UP001597189"/>
    </source>
</evidence>
<keyword evidence="1" id="KW-1133">Transmembrane helix</keyword>
<feature type="transmembrane region" description="Helical" evidence="1">
    <location>
        <begin position="88"/>
        <end position="115"/>
    </location>
</feature>
<gene>
    <name evidence="2" type="ORF">ACFQ44_00885</name>
</gene>
<dbReference type="RefSeq" id="WP_203642551.1">
    <property type="nucleotide sequence ID" value="NZ_BOLN01000001.1"/>
</dbReference>
<comment type="caution">
    <text evidence="2">The sequence shown here is derived from an EMBL/GenBank/DDBJ whole genome shotgun (WGS) entry which is preliminary data.</text>
</comment>
<dbReference type="EMBL" id="JBHTOD010000001">
    <property type="protein sequence ID" value="MFD1454230.1"/>
    <property type="molecule type" value="Genomic_DNA"/>
</dbReference>
<protein>
    <submittedName>
        <fullName evidence="2">DUF1700 domain-containing protein</fullName>
    </submittedName>
</protein>
<dbReference type="Pfam" id="PF22564">
    <property type="entry name" value="HAAS"/>
    <property type="match status" value="1"/>
</dbReference>
<sequence length="210" mass="23317">MNEYIQTVQKLLGQLTTAEQQEVVEYYREYLLDAGIETYQQAVDELGSPRSLARKVLADYSIKMTEQAGDHAQSRSTVQATKNNVKTVWLIILALLSTPVTIPILIVVGALFLAFAAVVFSLFVAALAVYLSIIAVGVMGLVMGVSTIFQAPWTGIFYLGIGFFALGASWIGWLILKWIGSKVAWALSWTAQKIYHRFIPRSRAERGRKL</sequence>
<feature type="transmembrane region" description="Helical" evidence="1">
    <location>
        <begin position="122"/>
        <end position="149"/>
    </location>
</feature>
<keyword evidence="3" id="KW-1185">Reference proteome</keyword>
<name>A0ABW4D0U0_9LACO</name>
<evidence type="ECO:0000256" key="1">
    <source>
        <dbReference type="SAM" id="Phobius"/>
    </source>
</evidence>
<organism evidence="2 3">
    <name type="scientific">Levilactobacillus lanxiensis</name>
    <dbReference type="NCBI Taxonomy" id="2799568"/>
    <lineage>
        <taxon>Bacteria</taxon>
        <taxon>Bacillati</taxon>
        <taxon>Bacillota</taxon>
        <taxon>Bacilli</taxon>
        <taxon>Lactobacillales</taxon>
        <taxon>Lactobacillaceae</taxon>
        <taxon>Levilactobacillus</taxon>
    </lineage>
</organism>
<reference evidence="3" key="1">
    <citation type="journal article" date="2019" name="Int. J. Syst. Evol. Microbiol.">
        <title>The Global Catalogue of Microorganisms (GCM) 10K type strain sequencing project: providing services to taxonomists for standard genome sequencing and annotation.</title>
        <authorList>
            <consortium name="The Broad Institute Genomics Platform"/>
            <consortium name="The Broad Institute Genome Sequencing Center for Infectious Disease"/>
            <person name="Wu L."/>
            <person name="Ma J."/>
        </authorList>
    </citation>
    <scope>NUCLEOTIDE SEQUENCE [LARGE SCALE GENOMIC DNA]</scope>
    <source>
        <strain evidence="3">CCM 8979</strain>
    </source>
</reference>
<keyword evidence="1" id="KW-0812">Transmembrane</keyword>
<evidence type="ECO:0000313" key="2">
    <source>
        <dbReference type="EMBL" id="MFD1454230.1"/>
    </source>
</evidence>
<dbReference type="Proteomes" id="UP001597189">
    <property type="component" value="Unassembled WGS sequence"/>
</dbReference>